<keyword evidence="2" id="KW-0680">Restriction system</keyword>
<keyword evidence="1" id="KW-0540">Nuclease</keyword>
<dbReference type="AlphaFoldDB" id="A0A1G2QCM8"/>
<dbReference type="Proteomes" id="UP000176222">
    <property type="component" value="Unassembled WGS sequence"/>
</dbReference>
<keyword evidence="3" id="KW-0255">Endonuclease</keyword>
<proteinExistence type="predicted"/>
<dbReference type="GO" id="GO:0009036">
    <property type="term" value="F:type II site-specific deoxyribonuclease activity"/>
    <property type="evidence" value="ECO:0007669"/>
    <property type="project" value="InterPro"/>
</dbReference>
<dbReference type="EMBL" id="MHTH01000013">
    <property type="protein sequence ID" value="OHA58163.1"/>
    <property type="molecule type" value="Genomic_DNA"/>
</dbReference>
<comment type="catalytic activity">
    <reaction evidence="5">
        <text>Endonucleolytic cleavage of DNA to give specific double-stranded fragments with terminal 5'-phosphates.</text>
        <dbReference type="EC" id="3.1.21.4"/>
    </reaction>
</comment>
<evidence type="ECO:0000256" key="5">
    <source>
        <dbReference type="ARBA" id="ARBA00093760"/>
    </source>
</evidence>
<evidence type="ECO:0000256" key="2">
    <source>
        <dbReference type="ARBA" id="ARBA00022747"/>
    </source>
</evidence>
<dbReference type="GO" id="GO:0003677">
    <property type="term" value="F:DNA binding"/>
    <property type="evidence" value="ECO:0007669"/>
    <property type="project" value="InterPro"/>
</dbReference>
<reference evidence="7 8" key="1">
    <citation type="journal article" date="2016" name="Nat. Commun.">
        <title>Thousands of microbial genomes shed light on interconnected biogeochemical processes in an aquifer system.</title>
        <authorList>
            <person name="Anantharaman K."/>
            <person name="Brown C.T."/>
            <person name="Hug L.A."/>
            <person name="Sharon I."/>
            <person name="Castelle C.J."/>
            <person name="Probst A.J."/>
            <person name="Thomas B.C."/>
            <person name="Singh A."/>
            <person name="Wilkins M.J."/>
            <person name="Karaoz U."/>
            <person name="Brodie E.L."/>
            <person name="Williams K.H."/>
            <person name="Hubbard S.S."/>
            <person name="Banfield J.F."/>
        </authorList>
    </citation>
    <scope>NUCLEOTIDE SEQUENCE [LARGE SCALE GENOMIC DNA]</scope>
</reference>
<evidence type="ECO:0000256" key="3">
    <source>
        <dbReference type="ARBA" id="ARBA00022759"/>
    </source>
</evidence>
<dbReference type="GO" id="GO:0009307">
    <property type="term" value="P:DNA restriction-modification system"/>
    <property type="evidence" value="ECO:0007669"/>
    <property type="project" value="InterPro"/>
</dbReference>
<keyword evidence="4" id="KW-0378">Hydrolase</keyword>
<dbReference type="EC" id="3.1.21.4" evidence="6"/>
<comment type="caution">
    <text evidence="7">The sequence shown here is derived from an EMBL/GenBank/DDBJ whole genome shotgun (WGS) entry which is preliminary data.</text>
</comment>
<organism evidence="7 8">
    <name type="scientific">Candidatus Vogelbacteria bacterium RIFOXYB1_FULL_42_16</name>
    <dbReference type="NCBI Taxonomy" id="1802436"/>
    <lineage>
        <taxon>Bacteria</taxon>
        <taxon>Candidatus Vogeliibacteriota</taxon>
    </lineage>
</organism>
<accession>A0A1G2QCM8</accession>
<name>A0A1G2QCM8_9BACT</name>
<dbReference type="Pfam" id="PF09520">
    <property type="entry name" value="RE_TdeIII"/>
    <property type="match status" value="1"/>
</dbReference>
<gene>
    <name evidence="7" type="ORF">A2370_00470</name>
</gene>
<dbReference type="InterPro" id="IPR019045">
    <property type="entry name" value="Restrct_endonuc_II_HinfI"/>
</dbReference>
<dbReference type="STRING" id="1802436.A2370_00470"/>
<sequence>MALSKEQKQEIKTYLISKIRTKLAGYDPETNSMPFHFRLLGKDRMALFSFIHSVNTTLGTSIFEKVGQMIALPHAKEAKDQFKTFEGFVSSEAVLKIDSIMRELRSASRKPDKDKEVKEIISLAQKGEMGNKLKKRVDLFVIDKNGVENYFEIKSAKPNINEFTGIKKQLLDWVAMRGSIDPKVKIKTIVAIPYNPYEPQPYERWTLQGLFDLKIEVLVGAEFWDLLGGKNTYEDLLTVFEEAGKDLYSEIDTKMKQVGKRLE</sequence>
<evidence type="ECO:0000256" key="1">
    <source>
        <dbReference type="ARBA" id="ARBA00022722"/>
    </source>
</evidence>
<evidence type="ECO:0000313" key="7">
    <source>
        <dbReference type="EMBL" id="OHA58163.1"/>
    </source>
</evidence>
<protein>
    <recommendedName>
        <fullName evidence="6">type II site-specific deoxyribonuclease</fullName>
        <ecNumber evidence="6">3.1.21.4</ecNumber>
    </recommendedName>
</protein>
<evidence type="ECO:0000256" key="4">
    <source>
        <dbReference type="ARBA" id="ARBA00022801"/>
    </source>
</evidence>
<evidence type="ECO:0000256" key="6">
    <source>
        <dbReference type="ARBA" id="ARBA00093790"/>
    </source>
</evidence>
<evidence type="ECO:0000313" key="8">
    <source>
        <dbReference type="Proteomes" id="UP000176222"/>
    </source>
</evidence>